<evidence type="ECO:0000313" key="3">
    <source>
        <dbReference type="Proteomes" id="UP000190667"/>
    </source>
</evidence>
<sequence length="125" mass="13776">MLFDSIFNLSRSSADAVKSTTSTLADYIPKKPDDDICTGPHDPWKNESKAKMQDPKIVRETSPQAQDVFELVDFLAGDMKNFTDKSEKEIKNPASIVDAAKSIMASAQKSNHESTDNMPSPSPKK</sequence>
<dbReference type="OrthoDB" id="3994189at2"/>
<keyword evidence="3" id="KW-1185">Reference proteome</keyword>
<reference evidence="2 3" key="1">
    <citation type="submission" date="2016-12" db="EMBL/GenBank/DDBJ databases">
        <title>Izhakiella australiana sp. nov. of genus Izhakiella isolated from Australian desert.</title>
        <authorList>
            <person name="Ji M."/>
        </authorList>
    </citation>
    <scope>NUCLEOTIDE SEQUENCE [LARGE SCALE GENOMIC DNA]</scope>
    <source>
        <strain evidence="2 3">D4N98</strain>
    </source>
</reference>
<feature type="compositionally biased region" description="Basic and acidic residues" evidence="1">
    <location>
        <begin position="42"/>
        <end position="59"/>
    </location>
</feature>
<accession>A0A1S8YG81</accession>
<gene>
    <name evidence="2" type="ORF">BTJ39_19355</name>
</gene>
<organism evidence="2 3">
    <name type="scientific">Izhakiella australiensis</name>
    <dbReference type="NCBI Taxonomy" id="1926881"/>
    <lineage>
        <taxon>Bacteria</taxon>
        <taxon>Pseudomonadati</taxon>
        <taxon>Pseudomonadota</taxon>
        <taxon>Gammaproteobacteria</taxon>
        <taxon>Enterobacterales</taxon>
        <taxon>Erwiniaceae</taxon>
        <taxon>Izhakiella</taxon>
    </lineage>
</organism>
<feature type="region of interest" description="Disordered" evidence="1">
    <location>
        <begin position="33"/>
        <end position="59"/>
    </location>
</feature>
<dbReference type="RefSeq" id="WP_078004360.1">
    <property type="nucleotide sequence ID" value="NZ_MRUL01000018.1"/>
</dbReference>
<proteinExistence type="predicted"/>
<protein>
    <submittedName>
        <fullName evidence="2">Uncharacterized protein</fullName>
    </submittedName>
</protein>
<dbReference type="Proteomes" id="UP000190667">
    <property type="component" value="Unassembled WGS sequence"/>
</dbReference>
<evidence type="ECO:0000256" key="1">
    <source>
        <dbReference type="SAM" id="MobiDB-lite"/>
    </source>
</evidence>
<evidence type="ECO:0000313" key="2">
    <source>
        <dbReference type="EMBL" id="OON37975.1"/>
    </source>
</evidence>
<dbReference type="EMBL" id="MRUL01000018">
    <property type="protein sequence ID" value="OON37975.1"/>
    <property type="molecule type" value="Genomic_DNA"/>
</dbReference>
<dbReference type="STRING" id="1926881.BTJ39_19355"/>
<comment type="caution">
    <text evidence="2">The sequence shown here is derived from an EMBL/GenBank/DDBJ whole genome shotgun (WGS) entry which is preliminary data.</text>
</comment>
<dbReference type="AlphaFoldDB" id="A0A1S8YG81"/>
<name>A0A1S8YG81_9GAMM</name>
<feature type="region of interest" description="Disordered" evidence="1">
    <location>
        <begin position="101"/>
        <end position="125"/>
    </location>
</feature>